<dbReference type="Proteomes" id="UP000183417">
    <property type="component" value="Unassembled WGS sequence"/>
</dbReference>
<keyword evidence="6" id="KW-1185">Reference proteome</keyword>
<name>A0A1H3KGF8_9BURK</name>
<feature type="compositionally biased region" description="Low complexity" evidence="1">
    <location>
        <begin position="31"/>
        <end position="46"/>
    </location>
</feature>
<feature type="chain" id="PRO_5044558435" description="Lipoprotein" evidence="2">
    <location>
        <begin position="23"/>
        <end position="354"/>
    </location>
</feature>
<dbReference type="GeneID" id="94691204"/>
<dbReference type="EMBL" id="CP065748">
    <property type="protein sequence ID" value="QPS81513.1"/>
    <property type="molecule type" value="Genomic_DNA"/>
</dbReference>
<accession>A0A1H3KGF8</accession>
<dbReference type="EMBL" id="FNPE01000005">
    <property type="protein sequence ID" value="SDY50674.1"/>
    <property type="molecule type" value="Genomic_DNA"/>
</dbReference>
<evidence type="ECO:0000313" key="4">
    <source>
        <dbReference type="EMBL" id="SDY50674.1"/>
    </source>
</evidence>
<evidence type="ECO:0000313" key="3">
    <source>
        <dbReference type="EMBL" id="QPS81513.1"/>
    </source>
</evidence>
<feature type="region of interest" description="Disordered" evidence="1">
    <location>
        <begin position="321"/>
        <end position="354"/>
    </location>
</feature>
<feature type="region of interest" description="Disordered" evidence="1">
    <location>
        <begin position="23"/>
        <end position="54"/>
    </location>
</feature>
<evidence type="ECO:0000313" key="6">
    <source>
        <dbReference type="Proteomes" id="UP000595064"/>
    </source>
</evidence>
<evidence type="ECO:0000256" key="2">
    <source>
        <dbReference type="SAM" id="SignalP"/>
    </source>
</evidence>
<evidence type="ECO:0000256" key="1">
    <source>
        <dbReference type="SAM" id="MobiDB-lite"/>
    </source>
</evidence>
<evidence type="ECO:0008006" key="7">
    <source>
        <dbReference type="Google" id="ProtNLM"/>
    </source>
</evidence>
<gene>
    <name evidence="3" type="ORF">I6G47_31950</name>
    <name evidence="4" type="ORF">SAMN05421547_105151</name>
</gene>
<keyword evidence="2" id="KW-0732">Signal</keyword>
<reference evidence="4 5" key="1">
    <citation type="submission" date="2016-10" db="EMBL/GenBank/DDBJ databases">
        <authorList>
            <person name="de Groot N.N."/>
        </authorList>
    </citation>
    <scope>NUCLEOTIDE SEQUENCE [LARGE SCALE GENOMIC DNA]</scope>
    <source>
        <strain evidence="4 5">LMG 24775</strain>
    </source>
</reference>
<feature type="signal peptide" evidence="2">
    <location>
        <begin position="1"/>
        <end position="22"/>
    </location>
</feature>
<sequence length="354" mass="38230">MLLRSLVLAMPLSLVLAGCATAPPQAPAPSQPQEQPRPQVPAQAPADTPRAEPEVANLTPLPSLLLIGEDAAGRYYSMVAKATFTIESDGRLTLADQGGGQGGEPVAPHADMQDQSMSTECKPYGAVANQRTTWFPYTGVFVRGGTLVGAQADGADAAIKTLTEHEGAQMLYTGKDADPTEYYYAPCVGAQRVATGWRLDRYLPDGGQLRVRADARNGNGNGKGQTLALKLPKPFAPFVLVRYQSGAMIPVPMRAVLATVDLPERRVVLQFQGTYAVEPAIRKMELRLIVPGSRPSEGETAARHAERTQAQLRDLARCAPPRGHAIEPCANPQRTPDPLIFYSSQELRERSRRR</sequence>
<dbReference type="KEGG" id="dla:I6G47_31950"/>
<dbReference type="PROSITE" id="PS51257">
    <property type="entry name" value="PROKAR_LIPOPROTEIN"/>
    <property type="match status" value="1"/>
</dbReference>
<dbReference type="Proteomes" id="UP000595064">
    <property type="component" value="Chromosome"/>
</dbReference>
<protein>
    <recommendedName>
        <fullName evidence="7">Lipoprotein</fullName>
    </recommendedName>
</protein>
<reference evidence="3 6" key="2">
    <citation type="submission" date="2020-12" db="EMBL/GenBank/DDBJ databases">
        <title>FDA dAtabase for Regulatory Grade micrObial Sequences (FDA-ARGOS): Supporting development and validation of Infectious Disease Dx tests.</title>
        <authorList>
            <person name="Sproer C."/>
            <person name="Gronow S."/>
            <person name="Severitt S."/>
            <person name="Schroder I."/>
            <person name="Tallon L."/>
            <person name="Sadzewicz L."/>
            <person name="Zhao X."/>
            <person name="Boylan J."/>
            <person name="Ott S."/>
            <person name="Bowen H."/>
            <person name="Vavikolanu K."/>
            <person name="Mehta A."/>
            <person name="Aluvathingal J."/>
            <person name="Nadendla S."/>
            <person name="Lowell S."/>
            <person name="Myers T."/>
            <person name="Yan Y."/>
            <person name="Sichtig H."/>
        </authorList>
    </citation>
    <scope>NUCLEOTIDE SEQUENCE [LARGE SCALE GENOMIC DNA]</scope>
    <source>
        <strain evidence="3 6">FDAARGOS_890</strain>
    </source>
</reference>
<evidence type="ECO:0000313" key="5">
    <source>
        <dbReference type="Proteomes" id="UP000183417"/>
    </source>
</evidence>
<proteinExistence type="predicted"/>
<dbReference type="RefSeq" id="WP_016449203.1">
    <property type="nucleotide sequence ID" value="NZ_CP065748.1"/>
</dbReference>
<organism evidence="4 5">
    <name type="scientific">Delftia lacustris</name>
    <dbReference type="NCBI Taxonomy" id="558537"/>
    <lineage>
        <taxon>Bacteria</taxon>
        <taxon>Pseudomonadati</taxon>
        <taxon>Pseudomonadota</taxon>
        <taxon>Betaproteobacteria</taxon>
        <taxon>Burkholderiales</taxon>
        <taxon>Comamonadaceae</taxon>
        <taxon>Delftia</taxon>
    </lineage>
</organism>
<dbReference type="AlphaFoldDB" id="A0A1H3KGF8"/>